<organism evidence="3 4">
    <name type="scientific">Nocardioides aquiterrae</name>
    <dbReference type="NCBI Taxonomy" id="203799"/>
    <lineage>
        <taxon>Bacteria</taxon>
        <taxon>Bacillati</taxon>
        <taxon>Actinomycetota</taxon>
        <taxon>Actinomycetes</taxon>
        <taxon>Propionibacteriales</taxon>
        <taxon>Nocardioidaceae</taxon>
        <taxon>Nocardioides</taxon>
    </lineage>
</organism>
<accession>A0ABN1UBB1</accession>
<protein>
    <submittedName>
        <fullName evidence="3">Aminotransferase class I/II-fold pyridoxal phosphate-dependent enzyme</fullName>
    </submittedName>
</protein>
<keyword evidence="4" id="KW-1185">Reference proteome</keyword>
<sequence>MSSEVDAPAGSGTGDRAELVASFADALRSTVVREHVSLDEAVRMQHRLVEAAAQVMGSDEVFVEDYGQVRELATVGFGGGGRPRATARVEEVLARFFEAEDAVLIHGAGTGSIRAMLNGVVEPGTRILVHDAHPYKTTLPAMRHMGLDVVYSSFDDRAGLESALREKRPQSVYLQHVPQRLGDNHDLGEVISLVREVCGDDVRVLVDDNYAVMRSPRIGVQLGADASALSLFKLLSPHPIGAVLADSERVGQIRRDLSSAGCQIQGPHAMAALRALVFAPVALAVQNQTVLDVAATVNAEAGSGDYPYLAGAFAAQPGIRCTVLLFDRPVAEEFLRSAWRNGSPSQSVGEEAQFEFLPLFTYLTSTFLKSSPGLERYAVRVNPMRGGPETVLRVLRDALADPEFRAAAASA</sequence>
<dbReference type="InterPro" id="IPR015424">
    <property type="entry name" value="PyrdxlP-dep_Trfase"/>
</dbReference>
<reference evidence="3 4" key="1">
    <citation type="journal article" date="2019" name="Int. J. Syst. Evol. Microbiol.">
        <title>The Global Catalogue of Microorganisms (GCM) 10K type strain sequencing project: providing services to taxonomists for standard genome sequencing and annotation.</title>
        <authorList>
            <consortium name="The Broad Institute Genomics Platform"/>
            <consortium name="The Broad Institute Genome Sequencing Center for Infectious Disease"/>
            <person name="Wu L."/>
            <person name="Ma J."/>
        </authorList>
    </citation>
    <scope>NUCLEOTIDE SEQUENCE [LARGE SCALE GENOMIC DNA]</scope>
    <source>
        <strain evidence="3 4">JCM 11813</strain>
    </source>
</reference>
<dbReference type="Gene3D" id="3.90.1150.130">
    <property type="match status" value="1"/>
</dbReference>
<keyword evidence="3" id="KW-0808">Transferase</keyword>
<dbReference type="GO" id="GO:0008483">
    <property type="term" value="F:transaminase activity"/>
    <property type="evidence" value="ECO:0007669"/>
    <property type="project" value="UniProtKB-KW"/>
</dbReference>
<dbReference type="InterPro" id="IPR054718">
    <property type="entry name" value="YhfS-like_C"/>
</dbReference>
<dbReference type="Pfam" id="PF00266">
    <property type="entry name" value="Aminotran_5"/>
    <property type="match status" value="1"/>
</dbReference>
<dbReference type="InterPro" id="IPR015421">
    <property type="entry name" value="PyrdxlP-dep_Trfase_major"/>
</dbReference>
<feature type="domain" description="YhfS-like C-terminal" evidence="2">
    <location>
        <begin position="303"/>
        <end position="395"/>
    </location>
</feature>
<dbReference type="InterPro" id="IPR000192">
    <property type="entry name" value="Aminotrans_V_dom"/>
</dbReference>
<evidence type="ECO:0000259" key="1">
    <source>
        <dbReference type="Pfam" id="PF00266"/>
    </source>
</evidence>
<gene>
    <name evidence="3" type="ORF">GCM10009606_15630</name>
</gene>
<dbReference type="Proteomes" id="UP001499979">
    <property type="component" value="Unassembled WGS sequence"/>
</dbReference>
<evidence type="ECO:0000313" key="4">
    <source>
        <dbReference type="Proteomes" id="UP001499979"/>
    </source>
</evidence>
<keyword evidence="3" id="KW-0032">Aminotransferase</keyword>
<comment type="caution">
    <text evidence="3">The sequence shown here is derived from an EMBL/GenBank/DDBJ whole genome shotgun (WGS) entry which is preliminary data.</text>
</comment>
<feature type="domain" description="Aminotransferase class V" evidence="1">
    <location>
        <begin position="87"/>
        <end position="254"/>
    </location>
</feature>
<dbReference type="SUPFAM" id="SSF53383">
    <property type="entry name" value="PLP-dependent transferases"/>
    <property type="match status" value="1"/>
</dbReference>
<proteinExistence type="predicted"/>
<dbReference type="RefSeq" id="WP_343906929.1">
    <property type="nucleotide sequence ID" value="NZ_BAAAJE010000006.1"/>
</dbReference>
<evidence type="ECO:0000259" key="2">
    <source>
        <dbReference type="Pfam" id="PF22475"/>
    </source>
</evidence>
<dbReference type="EMBL" id="BAAAJE010000006">
    <property type="protein sequence ID" value="GAA1136392.1"/>
    <property type="molecule type" value="Genomic_DNA"/>
</dbReference>
<dbReference type="Pfam" id="PF22475">
    <property type="entry name" value="YhfS-like_C"/>
    <property type="match status" value="1"/>
</dbReference>
<name>A0ABN1UBB1_9ACTN</name>
<evidence type="ECO:0000313" key="3">
    <source>
        <dbReference type="EMBL" id="GAA1136392.1"/>
    </source>
</evidence>
<dbReference type="Gene3D" id="3.40.640.10">
    <property type="entry name" value="Type I PLP-dependent aspartate aminotransferase-like (Major domain)"/>
    <property type="match status" value="1"/>
</dbReference>